<accession>A0A7J6U0I8</accession>
<reference evidence="16 17" key="1">
    <citation type="submission" date="2020-04" db="EMBL/GenBank/DDBJ databases">
        <title>Perkinsus olseni comparative genomics.</title>
        <authorList>
            <person name="Bogema D.R."/>
        </authorList>
    </citation>
    <scope>NUCLEOTIDE SEQUENCE [LARGE SCALE GENOMIC DNA]</scope>
    <source>
        <strain evidence="16">ATCC PRA-205</strain>
    </source>
</reference>
<evidence type="ECO:0000256" key="13">
    <source>
        <dbReference type="SAM" id="MobiDB-lite"/>
    </source>
</evidence>
<dbReference type="SUPFAM" id="SSF69593">
    <property type="entry name" value="Glycerol-3-phosphate (1)-acyltransferase"/>
    <property type="match status" value="1"/>
</dbReference>
<evidence type="ECO:0000313" key="16">
    <source>
        <dbReference type="EMBL" id="KAF4750410.1"/>
    </source>
</evidence>
<keyword evidence="12 16" id="KW-0012">Acyltransferase</keyword>
<dbReference type="InterPro" id="IPR045252">
    <property type="entry name" value="LPCAT1-like"/>
</dbReference>
<evidence type="ECO:0000256" key="12">
    <source>
        <dbReference type="ARBA" id="ARBA00023315"/>
    </source>
</evidence>
<keyword evidence="10" id="KW-0594">Phospholipid biosynthesis</keyword>
<comment type="pathway">
    <text evidence="2">Lipid metabolism.</text>
</comment>
<keyword evidence="11" id="KW-1208">Phospholipid metabolism</keyword>
<feature type="domain" description="Phospholipid/glycerol acyltransferase" evidence="15">
    <location>
        <begin position="150"/>
        <end position="264"/>
    </location>
</feature>
<evidence type="ECO:0000256" key="3">
    <source>
        <dbReference type="ARBA" id="ARBA00008655"/>
    </source>
</evidence>
<evidence type="ECO:0000313" key="17">
    <source>
        <dbReference type="Proteomes" id="UP000574390"/>
    </source>
</evidence>
<gene>
    <name evidence="16" type="primary">LPCAT2_22</name>
    <name evidence="16" type="ORF">FOZ62_031595</name>
</gene>
<comment type="caution">
    <text evidence="16">The sequence shown here is derived from an EMBL/GenBank/DDBJ whole genome shotgun (WGS) entry which is preliminary data.</text>
</comment>
<feature type="region of interest" description="Disordered" evidence="13">
    <location>
        <begin position="602"/>
        <end position="628"/>
    </location>
</feature>
<comment type="subcellular location">
    <subcellularLocation>
        <location evidence="1">Membrane</location>
    </subcellularLocation>
</comment>
<dbReference type="Proteomes" id="UP000574390">
    <property type="component" value="Unassembled WGS sequence"/>
</dbReference>
<dbReference type="PANTHER" id="PTHR23063">
    <property type="entry name" value="PHOSPHOLIPID ACYLTRANSFERASE"/>
    <property type="match status" value="1"/>
</dbReference>
<evidence type="ECO:0000259" key="15">
    <source>
        <dbReference type="SMART" id="SM00563"/>
    </source>
</evidence>
<dbReference type="SMART" id="SM00563">
    <property type="entry name" value="PlsC"/>
    <property type="match status" value="1"/>
</dbReference>
<comment type="similarity">
    <text evidence="3">Belongs to the 1-acyl-sn-glycerol-3-phosphate acyltransferase family.</text>
</comment>
<feature type="region of interest" description="Disordered" evidence="13">
    <location>
        <begin position="644"/>
        <end position="679"/>
    </location>
</feature>
<dbReference type="GO" id="GO:0016020">
    <property type="term" value="C:membrane"/>
    <property type="evidence" value="ECO:0007669"/>
    <property type="project" value="UniProtKB-SubCell"/>
</dbReference>
<keyword evidence="8" id="KW-0443">Lipid metabolism</keyword>
<feature type="compositionally biased region" description="Low complexity" evidence="13">
    <location>
        <begin position="648"/>
        <end position="663"/>
    </location>
</feature>
<keyword evidence="5 16" id="KW-0808">Transferase</keyword>
<evidence type="ECO:0000256" key="6">
    <source>
        <dbReference type="ARBA" id="ARBA00022692"/>
    </source>
</evidence>
<evidence type="ECO:0000256" key="2">
    <source>
        <dbReference type="ARBA" id="ARBA00005189"/>
    </source>
</evidence>
<evidence type="ECO:0000256" key="11">
    <source>
        <dbReference type="ARBA" id="ARBA00023264"/>
    </source>
</evidence>
<keyword evidence="7 14" id="KW-1133">Transmembrane helix</keyword>
<evidence type="ECO:0000256" key="10">
    <source>
        <dbReference type="ARBA" id="ARBA00023209"/>
    </source>
</evidence>
<feature type="non-terminal residue" evidence="16">
    <location>
        <position position="1"/>
    </location>
</feature>
<protein>
    <submittedName>
        <fullName evidence="16">Lysophosphatidylcholine acyltransferase 2</fullName>
    </submittedName>
</protein>
<dbReference type="Pfam" id="PF01553">
    <property type="entry name" value="Acyltransferase"/>
    <property type="match status" value="1"/>
</dbReference>
<evidence type="ECO:0000256" key="7">
    <source>
        <dbReference type="ARBA" id="ARBA00022989"/>
    </source>
</evidence>
<dbReference type="GO" id="GO:0008374">
    <property type="term" value="F:O-acyltransferase activity"/>
    <property type="evidence" value="ECO:0007669"/>
    <property type="project" value="InterPro"/>
</dbReference>
<dbReference type="PANTHER" id="PTHR23063:SF52">
    <property type="entry name" value="LYSOPHOSPHATIDYLCHOLINE ACYLTRANSFERASE"/>
    <property type="match status" value="1"/>
</dbReference>
<feature type="transmembrane region" description="Helical" evidence="14">
    <location>
        <begin position="62"/>
        <end position="92"/>
    </location>
</feature>
<organism evidence="16 17">
    <name type="scientific">Perkinsus olseni</name>
    <name type="common">Perkinsus atlanticus</name>
    <dbReference type="NCBI Taxonomy" id="32597"/>
    <lineage>
        <taxon>Eukaryota</taxon>
        <taxon>Sar</taxon>
        <taxon>Alveolata</taxon>
        <taxon>Perkinsozoa</taxon>
        <taxon>Perkinsea</taxon>
        <taxon>Perkinsida</taxon>
        <taxon>Perkinsidae</taxon>
        <taxon>Perkinsus</taxon>
    </lineage>
</organism>
<proteinExistence type="inferred from homology"/>
<dbReference type="InterPro" id="IPR002123">
    <property type="entry name" value="Plipid/glycerol_acylTrfase"/>
</dbReference>
<evidence type="ECO:0000256" key="14">
    <source>
        <dbReference type="SAM" id="Phobius"/>
    </source>
</evidence>
<evidence type="ECO:0000256" key="1">
    <source>
        <dbReference type="ARBA" id="ARBA00004370"/>
    </source>
</evidence>
<keyword evidence="6 14" id="KW-0812">Transmembrane</keyword>
<evidence type="ECO:0000256" key="5">
    <source>
        <dbReference type="ARBA" id="ARBA00022679"/>
    </source>
</evidence>
<dbReference type="AlphaFoldDB" id="A0A7J6U0I8"/>
<sequence length="761" mass="81967">MSWPTLLLLAVYLLTTALCVYAVGRGYADAKKCSTERIISAFGEVPSDWKAFTRPGSLRSNFVSIMVLAVTIVPVKFIAVIFIHVIALFGLYFLPTQIFLNLLSYCCGALIKIAGRLVQLTTFLVPSPSSSGITVREQGERLPASEIPTIVSNHVSYFDILVMLSRSVPVAFVAKKAVAKYPVSGDICTSLGSVYVSRAKDPKERKQVMNAIGDKQIRVLEGRSRYQLCVFAEGTTSNGTCLMHYHDGAFDSMLPVQPVYLEYSNLNLSFTCLGIIPHVFLVMALPPWFSLTCTVHWLPPVTPDPDTSVHDFAEKTRREVAAAGNMRLDNNASYRSHVELEHFFFGDTEKVITRKMHDIAEVAEASKGQAPDGTESVAVHADAERLPSMEALKCTNLIGASGRARCCLGLGPSLSRIPANRVMQEAENRFRVSNDIDVRELGDSLWGFLNYPGDLLVMQGHGITPVSTVLKSIAHASRIRDRPIDVLVTGAPADTEGAFGGRSRELWIAAMKPEEEGSPSVVPKEPIRVGAKTQSASLGGFISHKLKEEGVALLQGSSAVTIAKMADGIAIAGAHFNGEEGRPSAHLVCRLRTILVEADATVPRDGEDADQIGGDGSPSADPTVPPRPNRIRVMQILVRLKEGPIQGSSSSSSSAAAESQSENEANDAEVTMDSISGDDTSKGFAIDSEFKFKVEAEAHPMDIGDLIMKVSMSNRHTVVLQAQGVAAAAVAVKGFIEANAPRSRTCHLVVSGAPPDEVGRR</sequence>
<dbReference type="CDD" id="cd07991">
    <property type="entry name" value="LPLAT_LPCAT1-like"/>
    <property type="match status" value="1"/>
</dbReference>
<evidence type="ECO:0000256" key="8">
    <source>
        <dbReference type="ARBA" id="ARBA00023098"/>
    </source>
</evidence>
<name>A0A7J6U0I8_PEROL</name>
<feature type="transmembrane region" description="Helical" evidence="14">
    <location>
        <begin position="6"/>
        <end position="24"/>
    </location>
</feature>
<evidence type="ECO:0000256" key="4">
    <source>
        <dbReference type="ARBA" id="ARBA00022516"/>
    </source>
</evidence>
<evidence type="ECO:0000256" key="9">
    <source>
        <dbReference type="ARBA" id="ARBA00023136"/>
    </source>
</evidence>
<dbReference type="GO" id="GO:0008654">
    <property type="term" value="P:phospholipid biosynthetic process"/>
    <property type="evidence" value="ECO:0007669"/>
    <property type="project" value="UniProtKB-KW"/>
</dbReference>
<keyword evidence="4" id="KW-0444">Lipid biosynthesis</keyword>
<keyword evidence="9 14" id="KW-0472">Membrane</keyword>
<dbReference type="EMBL" id="JABANM010003694">
    <property type="protein sequence ID" value="KAF4750410.1"/>
    <property type="molecule type" value="Genomic_DNA"/>
</dbReference>